<sequence>MKITADTNLLVRAAIGDDQKQARAAAAMLSKATLVAVSTAALCEFVWVLRRLYRFERDEIVAALRALTEAANVEVDEPAAAAGLAMLEAGGDFADGVMAFEGQRLGGETFVSFDKKAVTRLSKLGVKAQLL</sequence>
<dbReference type="KEGG" id="mbry:B1812_10525"/>
<organism evidence="2 3">
    <name type="scientific">Methylocystis bryophila</name>
    <dbReference type="NCBI Taxonomy" id="655015"/>
    <lineage>
        <taxon>Bacteria</taxon>
        <taxon>Pseudomonadati</taxon>
        <taxon>Pseudomonadota</taxon>
        <taxon>Alphaproteobacteria</taxon>
        <taxon>Hyphomicrobiales</taxon>
        <taxon>Methylocystaceae</taxon>
        <taxon>Methylocystis</taxon>
    </lineage>
</organism>
<dbReference type="OrthoDB" id="6637310at2"/>
<dbReference type="Gene3D" id="3.40.50.1010">
    <property type="entry name" value="5'-nuclease"/>
    <property type="match status" value="1"/>
</dbReference>
<dbReference type="CDD" id="cd18683">
    <property type="entry name" value="PIN_VapC-like"/>
    <property type="match status" value="1"/>
</dbReference>
<evidence type="ECO:0000259" key="1">
    <source>
        <dbReference type="Pfam" id="PF01850"/>
    </source>
</evidence>
<dbReference type="Pfam" id="PF01850">
    <property type="entry name" value="PIN"/>
    <property type="match status" value="1"/>
</dbReference>
<dbReference type="STRING" id="655015.B1812_10525"/>
<name>A0A1W6MV23_9HYPH</name>
<dbReference type="InterPro" id="IPR002716">
    <property type="entry name" value="PIN_dom"/>
</dbReference>
<dbReference type="PANTHER" id="PTHR39664">
    <property type="match status" value="1"/>
</dbReference>
<dbReference type="Proteomes" id="UP000193978">
    <property type="component" value="Chromosome"/>
</dbReference>
<accession>A0A1W6MV23</accession>
<reference evidence="2 3" key="1">
    <citation type="submission" date="2017-02" db="EMBL/GenBank/DDBJ databases">
        <authorList>
            <person name="Peterson S.W."/>
        </authorList>
    </citation>
    <scope>NUCLEOTIDE SEQUENCE [LARGE SCALE GENOMIC DNA]</scope>
    <source>
        <strain evidence="2 3">S285</strain>
    </source>
</reference>
<keyword evidence="3" id="KW-1185">Reference proteome</keyword>
<protein>
    <submittedName>
        <fullName evidence="2">VapC toxin family PIN domain ribonuclease</fullName>
    </submittedName>
</protein>
<dbReference type="PANTHER" id="PTHR39664:SF2">
    <property type="entry name" value="NUCLEIC ACID-BINDING PROTEIN, CONTAINING PIN DOMAIN-RELATED"/>
    <property type="match status" value="1"/>
</dbReference>
<proteinExistence type="predicted"/>
<dbReference type="AlphaFoldDB" id="A0A1W6MV23"/>
<feature type="domain" description="PIN" evidence="1">
    <location>
        <begin position="5"/>
        <end position="116"/>
    </location>
</feature>
<dbReference type="EMBL" id="CP019948">
    <property type="protein sequence ID" value="ARN81435.1"/>
    <property type="molecule type" value="Genomic_DNA"/>
</dbReference>
<dbReference type="InterPro" id="IPR029060">
    <property type="entry name" value="PIN-like_dom_sf"/>
</dbReference>
<dbReference type="RefSeq" id="WP_085771543.1">
    <property type="nucleotide sequence ID" value="NZ_AP027149.1"/>
</dbReference>
<evidence type="ECO:0000313" key="3">
    <source>
        <dbReference type="Proteomes" id="UP000193978"/>
    </source>
</evidence>
<dbReference type="SUPFAM" id="SSF88723">
    <property type="entry name" value="PIN domain-like"/>
    <property type="match status" value="1"/>
</dbReference>
<evidence type="ECO:0000313" key="2">
    <source>
        <dbReference type="EMBL" id="ARN81435.1"/>
    </source>
</evidence>
<gene>
    <name evidence="2" type="ORF">B1812_10525</name>
</gene>